<gene>
    <name evidence="2" type="ORF">PPEP_a4186</name>
</gene>
<evidence type="ECO:0000313" key="2">
    <source>
        <dbReference type="EMBL" id="MBE0347825.1"/>
    </source>
</evidence>
<comment type="caution">
    <text evidence="2">The sequence shown here is derived from an EMBL/GenBank/DDBJ whole genome shotgun (WGS) entry which is preliminary data.</text>
</comment>
<protein>
    <submittedName>
        <fullName evidence="2">Uncharacterized protein</fullName>
    </submittedName>
</protein>
<sequence>MESIIKALFNWALVVEQDGSIRVMADVFLSSALIIGLFFLYRYKMSPLFKQIEQALPAWVEQTSTFNELTKAHRETAKRLEHIVELMKDLDADQLRFHEDVRSFIKSHPDALEQLSSATVNQHNETQKEVRDWLDNIVDKTQNSSHQLATIQTELRNISALLVAASAARYNKPLN</sequence>
<feature type="transmembrane region" description="Helical" evidence="1">
    <location>
        <begin position="20"/>
        <end position="41"/>
    </location>
</feature>
<proteinExistence type="predicted"/>
<keyword evidence="1" id="KW-0472">Membrane</keyword>
<reference evidence="2 3" key="1">
    <citation type="submission" date="2015-06" db="EMBL/GenBank/DDBJ databases">
        <title>Genome sequence of Pseudoalteromonas peptidolytica.</title>
        <authorList>
            <person name="Xie B.-B."/>
            <person name="Rong J.-C."/>
            <person name="Qin Q.-L."/>
            <person name="Zhang Y.-Z."/>
        </authorList>
    </citation>
    <scope>NUCLEOTIDE SEQUENCE [LARGE SCALE GENOMIC DNA]</scope>
    <source>
        <strain evidence="2 3">F12-50-A1</strain>
    </source>
</reference>
<keyword evidence="1" id="KW-1133">Transmembrane helix</keyword>
<dbReference type="EMBL" id="AQHF01000028">
    <property type="protein sequence ID" value="MBE0347825.1"/>
    <property type="molecule type" value="Genomic_DNA"/>
</dbReference>
<name>A0A8I0MXQ5_9GAMM</name>
<dbReference type="Proteomes" id="UP000660708">
    <property type="component" value="Unassembled WGS sequence"/>
</dbReference>
<accession>A0A8I0MXQ5</accession>
<evidence type="ECO:0000256" key="1">
    <source>
        <dbReference type="SAM" id="Phobius"/>
    </source>
</evidence>
<keyword evidence="3" id="KW-1185">Reference proteome</keyword>
<dbReference type="RefSeq" id="WP_125251965.1">
    <property type="nucleotide sequence ID" value="NZ_AQHF01000028.1"/>
</dbReference>
<organism evidence="2 3">
    <name type="scientific">Pseudoalteromonas peptidolytica F12-50-A1</name>
    <dbReference type="NCBI Taxonomy" id="1315280"/>
    <lineage>
        <taxon>Bacteria</taxon>
        <taxon>Pseudomonadati</taxon>
        <taxon>Pseudomonadota</taxon>
        <taxon>Gammaproteobacteria</taxon>
        <taxon>Alteromonadales</taxon>
        <taxon>Pseudoalteromonadaceae</taxon>
        <taxon>Pseudoalteromonas</taxon>
    </lineage>
</organism>
<keyword evidence="1" id="KW-0812">Transmembrane</keyword>
<evidence type="ECO:0000313" key="3">
    <source>
        <dbReference type="Proteomes" id="UP000660708"/>
    </source>
</evidence>
<dbReference type="AlphaFoldDB" id="A0A8I0MXQ5"/>